<protein>
    <recommendedName>
        <fullName evidence="5">BHLH domain-containing protein</fullName>
    </recommendedName>
</protein>
<reference evidence="6" key="1">
    <citation type="submission" date="2022-04" db="EMBL/GenBank/DDBJ databases">
        <title>A functionally conserved STORR gene fusion in Papaver species that diverged 16.8 million years ago.</title>
        <authorList>
            <person name="Catania T."/>
        </authorList>
    </citation>
    <scope>NUCLEOTIDE SEQUENCE</scope>
    <source>
        <strain evidence="6">S-188037</strain>
    </source>
</reference>
<dbReference type="PANTHER" id="PTHR16223">
    <property type="entry name" value="TRANSCRIPTION FACTOR BHLH83-RELATED"/>
    <property type="match status" value="1"/>
</dbReference>
<dbReference type="InterPro" id="IPR045843">
    <property type="entry name" value="IND-like"/>
</dbReference>
<keyword evidence="2" id="KW-0805">Transcription regulation</keyword>
<dbReference type="AlphaFoldDB" id="A0AAD4TAC8"/>
<evidence type="ECO:0000313" key="6">
    <source>
        <dbReference type="EMBL" id="KAI3945799.1"/>
    </source>
</evidence>
<dbReference type="GO" id="GO:0005634">
    <property type="term" value="C:nucleus"/>
    <property type="evidence" value="ECO:0007669"/>
    <property type="project" value="UniProtKB-SubCell"/>
</dbReference>
<comment type="subcellular location">
    <subcellularLocation>
        <location evidence="1">Nucleus</location>
    </subcellularLocation>
</comment>
<keyword evidence="4" id="KW-0539">Nucleus</keyword>
<dbReference type="SUPFAM" id="SSF47459">
    <property type="entry name" value="HLH, helix-loop-helix DNA-binding domain"/>
    <property type="match status" value="1"/>
</dbReference>
<accession>A0AAD4TAC8</accession>
<sequence length="216" mass="23779">MIPFNNDYEFNTPASIYPSLKRQRPYVDPLPSFHPPDTFAFNNNDGCYSNLMSSCCCPNSQVDQFLLPSPTNTTGTTTTANEASIAKPAYANYGGGGYVETSNGKKSNSGYLSAQSVAARERRRKISEKTQQLGKLVPGGSKLNTAEMFHAAYKYIKFLQAQIGVLEFMGSNQEKKMDCLTPHLGVILASLPIQEKLYAEEKCLVSSCCAEIMRKN</sequence>
<keyword evidence="7" id="KW-1185">Reference proteome</keyword>
<evidence type="ECO:0000256" key="4">
    <source>
        <dbReference type="ARBA" id="ARBA00023242"/>
    </source>
</evidence>
<evidence type="ECO:0000256" key="1">
    <source>
        <dbReference type="ARBA" id="ARBA00004123"/>
    </source>
</evidence>
<dbReference type="InterPro" id="IPR011598">
    <property type="entry name" value="bHLH_dom"/>
</dbReference>
<dbReference type="Gene3D" id="4.10.280.10">
    <property type="entry name" value="Helix-loop-helix DNA-binding domain"/>
    <property type="match status" value="1"/>
</dbReference>
<dbReference type="Pfam" id="PF00010">
    <property type="entry name" value="HLH"/>
    <property type="match status" value="1"/>
</dbReference>
<dbReference type="PANTHER" id="PTHR16223:SF49">
    <property type="entry name" value="TRANSCRIPTION FACTOR BHLH52-RELATED"/>
    <property type="match status" value="1"/>
</dbReference>
<feature type="domain" description="BHLH" evidence="5">
    <location>
        <begin position="110"/>
        <end position="159"/>
    </location>
</feature>
<evidence type="ECO:0000259" key="5">
    <source>
        <dbReference type="PROSITE" id="PS50888"/>
    </source>
</evidence>
<dbReference type="CDD" id="cd11393">
    <property type="entry name" value="bHLH_AtbHLH_like"/>
    <property type="match status" value="1"/>
</dbReference>
<gene>
    <name evidence="6" type="ORF">MKW98_023073</name>
</gene>
<organism evidence="6 7">
    <name type="scientific">Papaver atlanticum</name>
    <dbReference type="NCBI Taxonomy" id="357466"/>
    <lineage>
        <taxon>Eukaryota</taxon>
        <taxon>Viridiplantae</taxon>
        <taxon>Streptophyta</taxon>
        <taxon>Embryophyta</taxon>
        <taxon>Tracheophyta</taxon>
        <taxon>Spermatophyta</taxon>
        <taxon>Magnoliopsida</taxon>
        <taxon>Ranunculales</taxon>
        <taxon>Papaveraceae</taxon>
        <taxon>Papaveroideae</taxon>
        <taxon>Papaver</taxon>
    </lineage>
</organism>
<evidence type="ECO:0000256" key="3">
    <source>
        <dbReference type="ARBA" id="ARBA00023163"/>
    </source>
</evidence>
<dbReference type="InterPro" id="IPR036638">
    <property type="entry name" value="HLH_DNA-bd_sf"/>
</dbReference>
<comment type="caution">
    <text evidence="6">The sequence shown here is derived from an EMBL/GenBank/DDBJ whole genome shotgun (WGS) entry which is preliminary data.</text>
</comment>
<name>A0AAD4TAC8_9MAGN</name>
<dbReference type="Proteomes" id="UP001202328">
    <property type="component" value="Unassembled WGS sequence"/>
</dbReference>
<keyword evidence="3" id="KW-0804">Transcription</keyword>
<dbReference type="GO" id="GO:0000978">
    <property type="term" value="F:RNA polymerase II cis-regulatory region sequence-specific DNA binding"/>
    <property type="evidence" value="ECO:0007669"/>
    <property type="project" value="TreeGrafter"/>
</dbReference>
<dbReference type="GO" id="GO:0046983">
    <property type="term" value="F:protein dimerization activity"/>
    <property type="evidence" value="ECO:0007669"/>
    <property type="project" value="InterPro"/>
</dbReference>
<dbReference type="InterPro" id="IPR045239">
    <property type="entry name" value="bHLH95_bHLH"/>
</dbReference>
<dbReference type="PROSITE" id="PS50888">
    <property type="entry name" value="BHLH"/>
    <property type="match status" value="1"/>
</dbReference>
<evidence type="ECO:0000313" key="7">
    <source>
        <dbReference type="Proteomes" id="UP001202328"/>
    </source>
</evidence>
<evidence type="ECO:0000256" key="2">
    <source>
        <dbReference type="ARBA" id="ARBA00023015"/>
    </source>
</evidence>
<proteinExistence type="predicted"/>
<dbReference type="SMART" id="SM00353">
    <property type="entry name" value="HLH"/>
    <property type="match status" value="1"/>
</dbReference>
<dbReference type="GO" id="GO:0000981">
    <property type="term" value="F:DNA-binding transcription factor activity, RNA polymerase II-specific"/>
    <property type="evidence" value="ECO:0007669"/>
    <property type="project" value="TreeGrafter"/>
</dbReference>
<dbReference type="EMBL" id="JAJJMB010003726">
    <property type="protein sequence ID" value="KAI3945799.1"/>
    <property type="molecule type" value="Genomic_DNA"/>
</dbReference>